<organism evidence="1 2">
    <name type="scientific">Lentinus brumalis</name>
    <dbReference type="NCBI Taxonomy" id="2498619"/>
    <lineage>
        <taxon>Eukaryota</taxon>
        <taxon>Fungi</taxon>
        <taxon>Dikarya</taxon>
        <taxon>Basidiomycota</taxon>
        <taxon>Agaricomycotina</taxon>
        <taxon>Agaricomycetes</taxon>
        <taxon>Polyporales</taxon>
        <taxon>Polyporaceae</taxon>
        <taxon>Lentinus</taxon>
    </lineage>
</organism>
<evidence type="ECO:0000313" key="1">
    <source>
        <dbReference type="EMBL" id="RDX39888.1"/>
    </source>
</evidence>
<keyword evidence="2" id="KW-1185">Reference proteome</keyword>
<dbReference type="Proteomes" id="UP000256964">
    <property type="component" value="Unassembled WGS sequence"/>
</dbReference>
<proteinExistence type="predicted"/>
<dbReference type="EMBL" id="KZ857623">
    <property type="protein sequence ID" value="RDX39888.1"/>
    <property type="molecule type" value="Genomic_DNA"/>
</dbReference>
<dbReference type="STRING" id="139420.A0A371CHX2"/>
<protein>
    <submittedName>
        <fullName evidence="1">Uncharacterized protein</fullName>
    </submittedName>
</protein>
<dbReference type="AlphaFoldDB" id="A0A371CHX2"/>
<accession>A0A371CHX2</accession>
<sequence>MLLELVEPSESESLSPFRRRISMWEYFKMSPNSIRRGPNSAESIVFDRVILRIIWPMTFDRGDVYIRSNAYVWTSQRCDRPVSIADVDNRLSLAYGTDDADLLTSSCFAQAREKDDASGDSRQPEVAASASEFFGQWTFSWLEACWVPGAVQLHSSFLMRRYAAYGHSSQHCRLNRPAASMPAPKYDFSACPSYADDGEYESPWQFVDSYLNYALGYGLSAAELAERSERIRQGTLGLVTCCDWLQTVVRWPRVTMLLLEGKLARLNARGLFYRCSRAFCAHSTCSSGCHDLTADTEIRAHLGSRTSGLGSAHQPTRTYTLGMSAPVRIGHLRLYHSPLFPHSHQITQPSVSAGTYIQNKLRPCCSCFGLRSNTTLTGIVDRMENGIHENTPHAYLPFSSLGELLKRKNTQIDRLRFDSLNRAGSHLVRGRTINGYRLSVCRICIRSSQPAYIKSSPSLGGMPARSSRSLGLPSLSGTGRKFTSSPVLASAGVSTVLEMLRNLQTILPLGDDDFDSPMAYVIEVDELKLEKGFRREPCSNMILGSVKSTDINARWSSAPVSCLSDNHNKYAVLQFVISGTCKQEDANAHAVLLERVVEALRTHFGLGSRRKVYCIASDGESRRGKALGALTMSRELGVASPIYPLLQPFSLFNRLVGANDLTCDKNWRHVLKRFQNALLRSAPLGINGSSLSRPLIKVHPMDGLEMKLYTADSLLSPNDPQELEQLGAVLHLLLVRYMHDKGGFIPAILYLDAQIMIKKFTDRIWIIMLGTAGLEKVFGIVRTMIGSDSNVDQLQLANRVTGATKCSRILQEHPEWDRGPRRLAIPSLQGRADDASTAADHVNPASWTGDVSVQDIVLQTCSYRGRTLTESDLTSRINIFSVRRRRPELAAVWGWQGHLPQWTSSRGSHGGRGRSTSILSK</sequence>
<gene>
    <name evidence="1" type="ORF">OH76DRAFT_1424034</name>
</gene>
<name>A0A371CHX2_9APHY</name>
<reference evidence="1 2" key="1">
    <citation type="journal article" date="2018" name="Biotechnol. Biofuels">
        <title>Integrative visual omics of the white-rot fungus Polyporus brumalis exposes the biotechnological potential of its oxidative enzymes for delignifying raw plant biomass.</title>
        <authorList>
            <person name="Miyauchi S."/>
            <person name="Rancon A."/>
            <person name="Drula E."/>
            <person name="Hage H."/>
            <person name="Chaduli D."/>
            <person name="Favel A."/>
            <person name="Grisel S."/>
            <person name="Henrissat B."/>
            <person name="Herpoel-Gimbert I."/>
            <person name="Ruiz-Duenas F.J."/>
            <person name="Chevret D."/>
            <person name="Hainaut M."/>
            <person name="Lin J."/>
            <person name="Wang M."/>
            <person name="Pangilinan J."/>
            <person name="Lipzen A."/>
            <person name="Lesage-Meessen L."/>
            <person name="Navarro D."/>
            <person name="Riley R."/>
            <person name="Grigoriev I.V."/>
            <person name="Zhou S."/>
            <person name="Raouche S."/>
            <person name="Rosso M.N."/>
        </authorList>
    </citation>
    <scope>NUCLEOTIDE SEQUENCE [LARGE SCALE GENOMIC DNA]</scope>
    <source>
        <strain evidence="1 2">BRFM 1820</strain>
    </source>
</reference>
<dbReference type="OrthoDB" id="2659442at2759"/>
<evidence type="ECO:0000313" key="2">
    <source>
        <dbReference type="Proteomes" id="UP000256964"/>
    </source>
</evidence>